<keyword evidence="6" id="KW-1015">Disulfide bond</keyword>
<organism evidence="11 12">
    <name type="scientific">Actinidia chinensis var. chinensis</name>
    <name type="common">Chinese soft-hair kiwi</name>
    <dbReference type="NCBI Taxonomy" id="1590841"/>
    <lineage>
        <taxon>Eukaryota</taxon>
        <taxon>Viridiplantae</taxon>
        <taxon>Streptophyta</taxon>
        <taxon>Embryophyta</taxon>
        <taxon>Tracheophyta</taxon>
        <taxon>Spermatophyta</taxon>
        <taxon>Magnoliopsida</taxon>
        <taxon>eudicotyledons</taxon>
        <taxon>Gunneridae</taxon>
        <taxon>Pentapetalae</taxon>
        <taxon>asterids</taxon>
        <taxon>Ericales</taxon>
        <taxon>Actinidiaceae</taxon>
        <taxon>Actinidia</taxon>
    </lineage>
</organism>
<evidence type="ECO:0000259" key="10">
    <source>
        <dbReference type="PROSITE" id="PS51767"/>
    </source>
</evidence>
<dbReference type="Proteomes" id="UP000241394">
    <property type="component" value="Chromosome LG10"/>
</dbReference>
<dbReference type="GO" id="GO:0006508">
    <property type="term" value="P:proteolysis"/>
    <property type="evidence" value="ECO:0007669"/>
    <property type="project" value="UniProtKB-KW"/>
</dbReference>
<protein>
    <submittedName>
        <fullName evidence="11">Aspartyl protease</fullName>
    </submittedName>
</protein>
<feature type="active site" evidence="8">
    <location>
        <position position="105"/>
    </location>
</feature>
<dbReference type="SUPFAM" id="SSF50630">
    <property type="entry name" value="Acid proteases"/>
    <property type="match status" value="1"/>
</dbReference>
<dbReference type="InterPro" id="IPR021109">
    <property type="entry name" value="Peptidase_aspartic_dom_sf"/>
</dbReference>
<dbReference type="InterPro" id="IPR033121">
    <property type="entry name" value="PEPTIDASE_A1"/>
</dbReference>
<evidence type="ECO:0000256" key="2">
    <source>
        <dbReference type="ARBA" id="ARBA00022670"/>
    </source>
</evidence>
<keyword evidence="12" id="KW-1185">Reference proteome</keyword>
<keyword evidence="7" id="KW-0325">Glycoprotein</keyword>
<feature type="domain" description="Peptidase A1" evidence="10">
    <location>
        <begin position="87"/>
        <end position="422"/>
    </location>
</feature>
<keyword evidence="2 11" id="KW-0645">Protease</keyword>
<evidence type="ECO:0000256" key="8">
    <source>
        <dbReference type="PIRSR" id="PIRSR601461-1"/>
    </source>
</evidence>
<feature type="chain" id="PRO_5015357308" evidence="9">
    <location>
        <begin position="21"/>
        <end position="427"/>
    </location>
</feature>
<dbReference type="GO" id="GO:0004190">
    <property type="term" value="F:aspartic-type endopeptidase activity"/>
    <property type="evidence" value="ECO:0007669"/>
    <property type="project" value="UniProtKB-KW"/>
</dbReference>
<evidence type="ECO:0000256" key="3">
    <source>
        <dbReference type="ARBA" id="ARBA00022729"/>
    </source>
</evidence>
<dbReference type="EMBL" id="NKQK01000010">
    <property type="protein sequence ID" value="PSS19853.1"/>
    <property type="molecule type" value="Genomic_DNA"/>
</dbReference>
<accession>A0A2R6R3N0</accession>
<dbReference type="FunFam" id="2.40.70.10:FF:000022">
    <property type="entry name" value="Aspartyl protease AED3"/>
    <property type="match status" value="1"/>
</dbReference>
<gene>
    <name evidence="11" type="ORF">CEY00_Acc11896</name>
</gene>
<comment type="similarity">
    <text evidence="1">Belongs to the peptidase A1 family.</text>
</comment>
<proteinExistence type="inferred from homology"/>
<dbReference type="Gene3D" id="2.40.70.10">
    <property type="entry name" value="Acid Proteases"/>
    <property type="match status" value="2"/>
</dbReference>
<dbReference type="Gramene" id="PSS19853">
    <property type="protein sequence ID" value="PSS19853"/>
    <property type="gene ID" value="CEY00_Acc11896"/>
</dbReference>
<dbReference type="InterPro" id="IPR032799">
    <property type="entry name" value="TAXi_C"/>
</dbReference>
<dbReference type="Pfam" id="PF14543">
    <property type="entry name" value="TAXi_N"/>
    <property type="match status" value="1"/>
</dbReference>
<feature type="active site" evidence="8">
    <location>
        <position position="303"/>
    </location>
</feature>
<reference evidence="12" key="2">
    <citation type="journal article" date="2018" name="BMC Genomics">
        <title>A manually annotated Actinidia chinensis var. chinensis (kiwifruit) genome highlights the challenges associated with draft genomes and gene prediction in plants.</title>
        <authorList>
            <person name="Pilkington S.M."/>
            <person name="Crowhurst R."/>
            <person name="Hilario E."/>
            <person name="Nardozza S."/>
            <person name="Fraser L."/>
            <person name="Peng Y."/>
            <person name="Gunaseelan K."/>
            <person name="Simpson R."/>
            <person name="Tahir J."/>
            <person name="Deroles S.C."/>
            <person name="Templeton K."/>
            <person name="Luo Z."/>
            <person name="Davy M."/>
            <person name="Cheng C."/>
            <person name="McNeilage M."/>
            <person name="Scaglione D."/>
            <person name="Liu Y."/>
            <person name="Zhang Q."/>
            <person name="Datson P."/>
            <person name="De Silva N."/>
            <person name="Gardiner S.E."/>
            <person name="Bassett H."/>
            <person name="Chagne D."/>
            <person name="McCallum J."/>
            <person name="Dzierzon H."/>
            <person name="Deng C."/>
            <person name="Wang Y.Y."/>
            <person name="Barron L."/>
            <person name="Manako K."/>
            <person name="Bowen J."/>
            <person name="Foster T.M."/>
            <person name="Erridge Z.A."/>
            <person name="Tiffin H."/>
            <person name="Waite C.N."/>
            <person name="Davies K.M."/>
            <person name="Grierson E.P."/>
            <person name="Laing W.A."/>
            <person name="Kirk R."/>
            <person name="Chen X."/>
            <person name="Wood M."/>
            <person name="Montefiori M."/>
            <person name="Brummell D.A."/>
            <person name="Schwinn K.E."/>
            <person name="Catanach A."/>
            <person name="Fullerton C."/>
            <person name="Li D."/>
            <person name="Meiyalaghan S."/>
            <person name="Nieuwenhuizen N."/>
            <person name="Read N."/>
            <person name="Prakash R."/>
            <person name="Hunter D."/>
            <person name="Zhang H."/>
            <person name="McKenzie M."/>
            <person name="Knabel M."/>
            <person name="Harris A."/>
            <person name="Allan A.C."/>
            <person name="Gleave A."/>
            <person name="Chen A."/>
            <person name="Janssen B.J."/>
            <person name="Plunkett B."/>
            <person name="Ampomah-Dwamena C."/>
            <person name="Voogd C."/>
            <person name="Leif D."/>
            <person name="Lafferty D."/>
            <person name="Souleyre E.J.F."/>
            <person name="Varkonyi-Gasic E."/>
            <person name="Gambi F."/>
            <person name="Hanley J."/>
            <person name="Yao J.L."/>
            <person name="Cheung J."/>
            <person name="David K.M."/>
            <person name="Warren B."/>
            <person name="Marsh K."/>
            <person name="Snowden K.C."/>
            <person name="Lin-Wang K."/>
            <person name="Brian L."/>
            <person name="Martinez-Sanchez M."/>
            <person name="Wang M."/>
            <person name="Ileperuma N."/>
            <person name="Macnee N."/>
            <person name="Campin R."/>
            <person name="McAtee P."/>
            <person name="Drummond R.S.M."/>
            <person name="Espley R.V."/>
            <person name="Ireland H.S."/>
            <person name="Wu R."/>
            <person name="Atkinson R.G."/>
            <person name="Karunairetnam S."/>
            <person name="Bulley S."/>
            <person name="Chunkath S."/>
            <person name="Hanley Z."/>
            <person name="Storey R."/>
            <person name="Thrimawithana A.H."/>
            <person name="Thomson S."/>
            <person name="David C."/>
            <person name="Testolin R."/>
            <person name="Huang H."/>
            <person name="Hellens R.P."/>
            <person name="Schaffer R.J."/>
        </authorList>
    </citation>
    <scope>NUCLEOTIDE SEQUENCE [LARGE SCALE GENOMIC DNA]</scope>
    <source>
        <strain evidence="12">cv. Red5</strain>
    </source>
</reference>
<dbReference type="InterPro" id="IPR001461">
    <property type="entry name" value="Aspartic_peptidase_A1"/>
</dbReference>
<sequence>MNLLSILLSLALLFLSPTHGLTSNSATPDEGSTLQVLHSPSFHRKDPLSWEARVLQTQSKDEARVQYLTSLVAGKSVVPIASTRPNYVVRAEIGTPAQTMLMALDNSNDVAWIPCAGCVGCSKALFDSSKSTTLKALGCQAAQCKQVPNPTCLGSACSFNMTYGGSTLAANLSQDTLKLAADAVPGYMFGCIQKATGSSMPPQGLLGLGRGPLSLLSQTHSLYQSTFSYCLPSFKSVHFSGSLRLGPIGQPKRIKTTQLLRNPRRSQLYYVNLIGIRVGRRVLNIPPSALAFNPTTGAGTIFDSGTVFTRLVKPAYVAVRHVFRKRVGANMTVSSLGGFDTCYSAPIPSPPTITFMFAGMNVTLPPDNFLIHSSSGTTTCLAMAASPDTPGNVNSVLNVIASMQQQNHRVLFDVPNSRLGVAREFCS</sequence>
<keyword evidence="5" id="KW-0378">Hydrolase</keyword>
<dbReference type="FunFam" id="2.40.70.10:FF:000040">
    <property type="entry name" value="aspartyl protease AED3"/>
    <property type="match status" value="1"/>
</dbReference>
<evidence type="ECO:0000313" key="11">
    <source>
        <dbReference type="EMBL" id="PSS19853.1"/>
    </source>
</evidence>
<name>A0A2R6R3N0_ACTCC</name>
<dbReference type="AlphaFoldDB" id="A0A2R6R3N0"/>
<dbReference type="OMA" id="MARETCT"/>
<keyword evidence="3 9" id="KW-0732">Signal</keyword>
<reference evidence="11 12" key="1">
    <citation type="submission" date="2017-07" db="EMBL/GenBank/DDBJ databases">
        <title>An improved, manually edited Actinidia chinensis var. chinensis (kiwifruit) genome highlights the challenges associated with draft genomes and gene prediction in plants.</title>
        <authorList>
            <person name="Pilkington S."/>
            <person name="Crowhurst R."/>
            <person name="Hilario E."/>
            <person name="Nardozza S."/>
            <person name="Fraser L."/>
            <person name="Peng Y."/>
            <person name="Gunaseelan K."/>
            <person name="Simpson R."/>
            <person name="Tahir J."/>
            <person name="Deroles S."/>
            <person name="Templeton K."/>
            <person name="Luo Z."/>
            <person name="Davy M."/>
            <person name="Cheng C."/>
            <person name="Mcneilage M."/>
            <person name="Scaglione D."/>
            <person name="Liu Y."/>
            <person name="Zhang Q."/>
            <person name="Datson P."/>
            <person name="De Silva N."/>
            <person name="Gardiner S."/>
            <person name="Bassett H."/>
            <person name="Chagne D."/>
            <person name="Mccallum J."/>
            <person name="Dzierzon H."/>
            <person name="Deng C."/>
            <person name="Wang Y.-Y."/>
            <person name="Barron N."/>
            <person name="Manako K."/>
            <person name="Bowen J."/>
            <person name="Foster T."/>
            <person name="Erridge Z."/>
            <person name="Tiffin H."/>
            <person name="Waite C."/>
            <person name="Davies K."/>
            <person name="Grierson E."/>
            <person name="Laing W."/>
            <person name="Kirk R."/>
            <person name="Chen X."/>
            <person name="Wood M."/>
            <person name="Montefiori M."/>
            <person name="Brummell D."/>
            <person name="Schwinn K."/>
            <person name="Catanach A."/>
            <person name="Fullerton C."/>
            <person name="Li D."/>
            <person name="Meiyalaghan S."/>
            <person name="Nieuwenhuizen N."/>
            <person name="Read N."/>
            <person name="Prakash R."/>
            <person name="Hunter D."/>
            <person name="Zhang H."/>
            <person name="Mckenzie M."/>
            <person name="Knabel M."/>
            <person name="Harris A."/>
            <person name="Allan A."/>
            <person name="Chen A."/>
            <person name="Janssen B."/>
            <person name="Plunkett B."/>
            <person name="Dwamena C."/>
            <person name="Voogd C."/>
            <person name="Leif D."/>
            <person name="Lafferty D."/>
            <person name="Souleyre E."/>
            <person name="Varkonyi-Gasic E."/>
            <person name="Gambi F."/>
            <person name="Hanley J."/>
            <person name="Yao J.-L."/>
            <person name="Cheung J."/>
            <person name="David K."/>
            <person name="Warren B."/>
            <person name="Marsh K."/>
            <person name="Snowden K."/>
            <person name="Lin-Wang K."/>
            <person name="Brian L."/>
            <person name="Martinez-Sanchez M."/>
            <person name="Wang M."/>
            <person name="Ileperuma N."/>
            <person name="Macnee N."/>
            <person name="Campin R."/>
            <person name="Mcatee P."/>
            <person name="Drummond R."/>
            <person name="Espley R."/>
            <person name="Ireland H."/>
            <person name="Wu R."/>
            <person name="Atkinson R."/>
            <person name="Karunairetnam S."/>
            <person name="Bulley S."/>
            <person name="Chunkath S."/>
            <person name="Hanley Z."/>
            <person name="Storey R."/>
            <person name="Thrimawithana A."/>
            <person name="Thomson S."/>
            <person name="David C."/>
            <person name="Testolin R."/>
        </authorList>
    </citation>
    <scope>NUCLEOTIDE SEQUENCE [LARGE SCALE GENOMIC DNA]</scope>
    <source>
        <strain evidence="12">cv. Red5</strain>
        <tissue evidence="11">Young leaf</tissue>
    </source>
</reference>
<evidence type="ECO:0000256" key="6">
    <source>
        <dbReference type="ARBA" id="ARBA00023157"/>
    </source>
</evidence>
<dbReference type="InterPro" id="IPR032861">
    <property type="entry name" value="TAXi_N"/>
</dbReference>
<dbReference type="Pfam" id="PF14541">
    <property type="entry name" value="TAXi_C"/>
    <property type="match status" value="1"/>
</dbReference>
<evidence type="ECO:0000256" key="1">
    <source>
        <dbReference type="ARBA" id="ARBA00007447"/>
    </source>
</evidence>
<dbReference type="InParanoid" id="A0A2R6R3N0"/>
<dbReference type="PROSITE" id="PS51767">
    <property type="entry name" value="PEPTIDASE_A1"/>
    <property type="match status" value="1"/>
</dbReference>
<evidence type="ECO:0000256" key="5">
    <source>
        <dbReference type="ARBA" id="ARBA00022801"/>
    </source>
</evidence>
<keyword evidence="4" id="KW-0064">Aspartyl protease</keyword>
<dbReference type="PANTHER" id="PTHR13683:SF798">
    <property type="entry name" value="ASPARTYL PROTEASE AED3-LIKE"/>
    <property type="match status" value="1"/>
</dbReference>
<evidence type="ECO:0000256" key="4">
    <source>
        <dbReference type="ARBA" id="ARBA00022750"/>
    </source>
</evidence>
<dbReference type="OrthoDB" id="2747330at2759"/>
<dbReference type="STRING" id="1590841.A0A2R6R3N0"/>
<feature type="signal peptide" evidence="9">
    <location>
        <begin position="1"/>
        <end position="20"/>
    </location>
</feature>
<comment type="caution">
    <text evidence="11">The sequence shown here is derived from an EMBL/GenBank/DDBJ whole genome shotgun (WGS) entry which is preliminary data.</text>
</comment>
<evidence type="ECO:0000313" key="12">
    <source>
        <dbReference type="Proteomes" id="UP000241394"/>
    </source>
</evidence>
<dbReference type="FunCoup" id="A0A2R6R3N0">
    <property type="interactions" value="565"/>
</dbReference>
<dbReference type="PANTHER" id="PTHR13683">
    <property type="entry name" value="ASPARTYL PROTEASES"/>
    <property type="match status" value="1"/>
</dbReference>
<evidence type="ECO:0000256" key="9">
    <source>
        <dbReference type="SAM" id="SignalP"/>
    </source>
</evidence>
<evidence type="ECO:0000256" key="7">
    <source>
        <dbReference type="ARBA" id="ARBA00023180"/>
    </source>
</evidence>